<evidence type="ECO:0000313" key="2">
    <source>
        <dbReference type="Proteomes" id="UP000790377"/>
    </source>
</evidence>
<proteinExistence type="predicted"/>
<dbReference type="Proteomes" id="UP000790377">
    <property type="component" value="Unassembled WGS sequence"/>
</dbReference>
<sequence>MAREIETSQVTFHVPDIQASWPWPRTLHPDWEEAWAASRGWFLSFNVFGAKERQVYEACHIGLLSGLTFALADKEIVRSGCDLLSIFLIFDETTDHLDEDGVRQFAKLYLSAMKHPEMPRPHGETIVGEIVRQFWQRARTRANPRFQRRFINEFEAFTEAVAQQAGDRTNRHFRSIEDYFAVRRGDVGLKPTIVLLLFNLDIDLPDEVLDHPALAEMEMCCVDSIITANDITSYNREQARGDDTHNLVSIVMQERGLDLQSALYWIRDYQEHVTQNFIRLRDEVCARVREDLPTIWNERIEAQLKGYMGGLACWVRGNDAWGWECERYFGKEGMEVKNGKHVVLMPRKQQTSRL</sequence>
<accession>A0ACB8AQM1</accession>
<name>A0ACB8AQM1_9AGAM</name>
<keyword evidence="2" id="KW-1185">Reference proteome</keyword>
<evidence type="ECO:0000313" key="1">
    <source>
        <dbReference type="EMBL" id="KAH7915515.1"/>
    </source>
</evidence>
<comment type="caution">
    <text evidence="1">The sequence shown here is derived from an EMBL/GenBank/DDBJ whole genome shotgun (WGS) entry which is preliminary data.</text>
</comment>
<reference evidence="1" key="1">
    <citation type="journal article" date="2021" name="New Phytol.">
        <title>Evolutionary innovations through gain and loss of genes in the ectomycorrhizal Boletales.</title>
        <authorList>
            <person name="Wu G."/>
            <person name="Miyauchi S."/>
            <person name="Morin E."/>
            <person name="Kuo A."/>
            <person name="Drula E."/>
            <person name="Varga T."/>
            <person name="Kohler A."/>
            <person name="Feng B."/>
            <person name="Cao Y."/>
            <person name="Lipzen A."/>
            <person name="Daum C."/>
            <person name="Hundley H."/>
            <person name="Pangilinan J."/>
            <person name="Johnson J."/>
            <person name="Barry K."/>
            <person name="LaButti K."/>
            <person name="Ng V."/>
            <person name="Ahrendt S."/>
            <person name="Min B."/>
            <person name="Choi I.G."/>
            <person name="Park H."/>
            <person name="Plett J.M."/>
            <person name="Magnuson J."/>
            <person name="Spatafora J.W."/>
            <person name="Nagy L.G."/>
            <person name="Henrissat B."/>
            <person name="Grigoriev I.V."/>
            <person name="Yang Z.L."/>
            <person name="Xu J."/>
            <person name="Martin F.M."/>
        </authorList>
    </citation>
    <scope>NUCLEOTIDE SEQUENCE</scope>
    <source>
        <strain evidence="1">ATCC 28755</strain>
    </source>
</reference>
<protein>
    <submittedName>
        <fullName evidence="1">Terpenoid synthase</fullName>
    </submittedName>
</protein>
<dbReference type="EMBL" id="MU267599">
    <property type="protein sequence ID" value="KAH7915515.1"/>
    <property type="molecule type" value="Genomic_DNA"/>
</dbReference>
<gene>
    <name evidence="1" type="ORF">BJ138DRAFT_997697</name>
</gene>
<organism evidence="1 2">
    <name type="scientific">Hygrophoropsis aurantiaca</name>
    <dbReference type="NCBI Taxonomy" id="72124"/>
    <lineage>
        <taxon>Eukaryota</taxon>
        <taxon>Fungi</taxon>
        <taxon>Dikarya</taxon>
        <taxon>Basidiomycota</taxon>
        <taxon>Agaricomycotina</taxon>
        <taxon>Agaricomycetes</taxon>
        <taxon>Agaricomycetidae</taxon>
        <taxon>Boletales</taxon>
        <taxon>Coniophorineae</taxon>
        <taxon>Hygrophoropsidaceae</taxon>
        <taxon>Hygrophoropsis</taxon>
    </lineage>
</organism>